<proteinExistence type="predicted"/>
<reference evidence="1 2" key="1">
    <citation type="submission" date="2019-08" db="EMBL/GenBank/DDBJ databases">
        <title>100 year-old enigma solved: identification of Planctomyces bekefii, the type genus and species of the phylum Planctomycetes.</title>
        <authorList>
            <person name="Svetlana D.N."/>
            <person name="Overmann J."/>
        </authorList>
    </citation>
    <scope>NUCLEOTIDE SEQUENCE [LARGE SCALE GENOMIC DNA]</scope>
    <source>
        <strain evidence="1">Phe10_nw2017</strain>
    </source>
</reference>
<protein>
    <submittedName>
        <fullName evidence="1">Uncharacterized protein</fullName>
    </submittedName>
</protein>
<keyword evidence="2" id="KW-1185">Reference proteome</keyword>
<accession>A0A5C6M587</accession>
<organism evidence="1 2">
    <name type="scientific">Planctomyces bekefii</name>
    <dbReference type="NCBI Taxonomy" id="1653850"/>
    <lineage>
        <taxon>Bacteria</taxon>
        <taxon>Pseudomonadati</taxon>
        <taxon>Planctomycetota</taxon>
        <taxon>Planctomycetia</taxon>
        <taxon>Planctomycetales</taxon>
        <taxon>Planctomycetaceae</taxon>
        <taxon>Planctomyces</taxon>
    </lineage>
</organism>
<reference evidence="1 2" key="2">
    <citation type="submission" date="2019-08" db="EMBL/GenBank/DDBJ databases">
        <authorList>
            <person name="Henke P."/>
        </authorList>
    </citation>
    <scope>NUCLEOTIDE SEQUENCE [LARGE SCALE GENOMIC DNA]</scope>
    <source>
        <strain evidence="1">Phe10_nw2017</strain>
    </source>
</reference>
<name>A0A5C6M587_9PLAN</name>
<dbReference type="EMBL" id="SRHE01000276">
    <property type="protein sequence ID" value="TWW09437.1"/>
    <property type="molecule type" value="Genomic_DNA"/>
</dbReference>
<sequence>MGVDNRGLDKIVGLSLKNQKAVEKISSAPIAPISTSQGESFSINAIRALDLTAKNALGANYIDFSGKKPMDRSTGEVLSNIAFNLSGNKSKEGYPQDIKTSLNGIDSHVRQKEDALASAVGYKPQRSSNLSGDALVNNLTDRLSQVTRMMSAYKDIAKFNMPGTGLI</sequence>
<evidence type="ECO:0000313" key="2">
    <source>
        <dbReference type="Proteomes" id="UP000321083"/>
    </source>
</evidence>
<dbReference type="Proteomes" id="UP000321083">
    <property type="component" value="Unassembled WGS sequence"/>
</dbReference>
<comment type="caution">
    <text evidence="1">The sequence shown here is derived from an EMBL/GenBank/DDBJ whole genome shotgun (WGS) entry which is preliminary data.</text>
</comment>
<dbReference type="AlphaFoldDB" id="A0A5C6M587"/>
<gene>
    <name evidence="1" type="ORF">E3A20_14320</name>
</gene>
<evidence type="ECO:0000313" key="1">
    <source>
        <dbReference type="EMBL" id="TWW09437.1"/>
    </source>
</evidence>